<dbReference type="AlphaFoldDB" id="A0A0R3VSR8"/>
<dbReference type="InterPro" id="IPR000566">
    <property type="entry name" value="Lipocln_cytosolic_FA-bd_dom"/>
</dbReference>
<evidence type="ECO:0000256" key="3">
    <source>
        <dbReference type="RuleBase" id="RU003696"/>
    </source>
</evidence>
<dbReference type="WBParaSite" id="TASK_0000022601-mRNA-1">
    <property type="protein sequence ID" value="TASK_0000022601-mRNA-1"/>
    <property type="gene ID" value="TASK_0000022601"/>
</dbReference>
<dbReference type="GO" id="GO:0008289">
    <property type="term" value="F:lipid binding"/>
    <property type="evidence" value="ECO:0007669"/>
    <property type="project" value="UniProtKB-KW"/>
</dbReference>
<proteinExistence type="inferred from homology"/>
<dbReference type="Gene3D" id="2.40.128.20">
    <property type="match status" value="1"/>
</dbReference>
<dbReference type="InterPro" id="IPR000463">
    <property type="entry name" value="Fatty_acid-bd"/>
</dbReference>
<dbReference type="PROSITE" id="PS00214">
    <property type="entry name" value="FABP"/>
    <property type="match status" value="1"/>
</dbReference>
<dbReference type="SMR" id="A0A0R3VSR8"/>
<evidence type="ECO:0000256" key="2">
    <source>
        <dbReference type="ARBA" id="ARBA00023121"/>
    </source>
</evidence>
<dbReference type="PRINTS" id="PR00178">
    <property type="entry name" value="FATTYACIDBP"/>
</dbReference>
<gene>
    <name evidence="5" type="ORF">TASK_LOCUS227</name>
</gene>
<keyword evidence="2" id="KW-0446">Lipid-binding</keyword>
<evidence type="ECO:0000259" key="4">
    <source>
        <dbReference type="PROSITE" id="PS00214"/>
    </source>
</evidence>
<dbReference type="SUPFAM" id="SSF50814">
    <property type="entry name" value="Lipocalins"/>
    <property type="match status" value="1"/>
</dbReference>
<dbReference type="EMBL" id="UYRS01000023">
    <property type="protein sequence ID" value="VDK20479.1"/>
    <property type="molecule type" value="Genomic_DNA"/>
</dbReference>
<dbReference type="Pfam" id="PF00061">
    <property type="entry name" value="Lipocalin"/>
    <property type="match status" value="1"/>
</dbReference>
<dbReference type="OrthoDB" id="412780at2759"/>
<dbReference type="STRING" id="60517.A0A0R3VSR8"/>
<feature type="domain" description="Cytosolic fatty-acid binding proteins" evidence="4">
    <location>
        <begin position="6"/>
        <end position="23"/>
    </location>
</feature>
<dbReference type="PANTHER" id="PTHR11955">
    <property type="entry name" value="FATTY ACID BINDING PROTEIN"/>
    <property type="match status" value="1"/>
</dbReference>
<protein>
    <submittedName>
        <fullName evidence="7">FABP domain-containing protein</fullName>
    </submittedName>
</protein>
<evidence type="ECO:0000256" key="1">
    <source>
        <dbReference type="ARBA" id="ARBA00008390"/>
    </source>
</evidence>
<accession>A0A0R3VSR8</accession>
<name>A0A0R3VSR8_TAEAS</name>
<dbReference type="InterPro" id="IPR012674">
    <property type="entry name" value="Calycin"/>
</dbReference>
<organism evidence="7">
    <name type="scientific">Taenia asiatica</name>
    <name type="common">Asian tapeworm</name>
    <dbReference type="NCBI Taxonomy" id="60517"/>
    <lineage>
        <taxon>Eukaryota</taxon>
        <taxon>Metazoa</taxon>
        <taxon>Spiralia</taxon>
        <taxon>Lophotrochozoa</taxon>
        <taxon>Platyhelminthes</taxon>
        <taxon>Cestoda</taxon>
        <taxon>Eucestoda</taxon>
        <taxon>Cyclophyllidea</taxon>
        <taxon>Taeniidae</taxon>
        <taxon>Taenia</taxon>
    </lineage>
</organism>
<reference evidence="7" key="1">
    <citation type="submission" date="2017-02" db="UniProtKB">
        <authorList>
            <consortium name="WormBaseParasite"/>
        </authorList>
    </citation>
    <scope>IDENTIFICATION</scope>
</reference>
<evidence type="ECO:0000313" key="7">
    <source>
        <dbReference type="WBParaSite" id="TASK_0000022601-mRNA-1"/>
    </source>
</evidence>
<sequence>MEDFLGTWKMTSSEGFDRVMARLGVDFLTRKAGNAAKPVIKLSEVEDGGDPKTYCLKTISAFRSTEVRFRLQEPFLETTPDGRKVKTVISLEKDETNGRCILRQCQVGDKVTDIDRCLDDIDLMRSGGGGLKTPPFQPQLT</sequence>
<dbReference type="InterPro" id="IPR031259">
    <property type="entry name" value="ILBP"/>
</dbReference>
<reference evidence="5 6" key="2">
    <citation type="submission" date="2018-11" db="EMBL/GenBank/DDBJ databases">
        <authorList>
            <consortium name="Pathogen Informatics"/>
        </authorList>
    </citation>
    <scope>NUCLEOTIDE SEQUENCE [LARGE SCALE GENOMIC DNA]</scope>
</reference>
<keyword evidence="6" id="KW-1185">Reference proteome</keyword>
<evidence type="ECO:0000313" key="6">
    <source>
        <dbReference type="Proteomes" id="UP000282613"/>
    </source>
</evidence>
<keyword evidence="3" id="KW-0813">Transport</keyword>
<comment type="similarity">
    <text evidence="1 3">Belongs to the calycin superfamily. Fatty-acid binding protein (FABP) family.</text>
</comment>
<dbReference type="Proteomes" id="UP000282613">
    <property type="component" value="Unassembled WGS sequence"/>
</dbReference>
<evidence type="ECO:0000313" key="5">
    <source>
        <dbReference type="EMBL" id="VDK20479.1"/>
    </source>
</evidence>